<dbReference type="InterPro" id="IPR036104">
    <property type="entry name" value="BFN_sf"/>
</dbReference>
<reference evidence="2 3" key="1">
    <citation type="journal article" date="2016" name="Sci. Rep.">
        <title>Metabolic traits of an uncultured archaeal lineage -MSBL1- from brine pools of the Red Sea.</title>
        <authorList>
            <person name="Mwirichia R."/>
            <person name="Alam I."/>
            <person name="Rashid M."/>
            <person name="Vinu M."/>
            <person name="Ba-Alawi W."/>
            <person name="Anthony Kamau A."/>
            <person name="Kamanda Ngugi D."/>
            <person name="Goker M."/>
            <person name="Klenk H.P."/>
            <person name="Bajic V."/>
            <person name="Stingl U."/>
        </authorList>
    </citation>
    <scope>NUCLEOTIDE SEQUENCE [LARGE SCALE GENOMIC DNA]</scope>
    <source>
        <strain evidence="2">SCGC-AAA259B11</strain>
    </source>
</reference>
<dbReference type="EMBL" id="LHXK01000059">
    <property type="protein sequence ID" value="KXA89048.1"/>
    <property type="molecule type" value="Genomic_DNA"/>
</dbReference>
<dbReference type="Gene3D" id="3.10.690.10">
    <property type="entry name" value="Bifunctional nuclease domain"/>
    <property type="match status" value="1"/>
</dbReference>
<gene>
    <name evidence="2" type="ORF">AKJ61_03680</name>
</gene>
<dbReference type="GO" id="GO:0004518">
    <property type="term" value="F:nuclease activity"/>
    <property type="evidence" value="ECO:0007669"/>
    <property type="project" value="InterPro"/>
</dbReference>
<dbReference type="InterPro" id="IPR003729">
    <property type="entry name" value="Bi_nuclease_dom"/>
</dbReference>
<evidence type="ECO:0000313" key="2">
    <source>
        <dbReference type="EMBL" id="KXA89048.1"/>
    </source>
</evidence>
<accession>A0A133U4E7</accession>
<evidence type="ECO:0000313" key="3">
    <source>
        <dbReference type="Proteomes" id="UP000070184"/>
    </source>
</evidence>
<evidence type="ECO:0000259" key="1">
    <source>
        <dbReference type="PROSITE" id="PS51658"/>
    </source>
</evidence>
<proteinExistence type="predicted"/>
<dbReference type="Proteomes" id="UP000070184">
    <property type="component" value="Unassembled WGS sequence"/>
</dbReference>
<protein>
    <recommendedName>
        <fullName evidence="1">BFN domain-containing protein</fullName>
    </recommendedName>
</protein>
<dbReference type="SUPFAM" id="SSF103256">
    <property type="entry name" value="Hypothetical protein TM0160"/>
    <property type="match status" value="1"/>
</dbReference>
<dbReference type="AlphaFoldDB" id="A0A133U4E7"/>
<organism evidence="2 3">
    <name type="scientific">candidate division MSBL1 archaeon SCGC-AAA259B11</name>
    <dbReference type="NCBI Taxonomy" id="1698260"/>
    <lineage>
        <taxon>Archaea</taxon>
        <taxon>Methanobacteriati</taxon>
        <taxon>Methanobacteriota</taxon>
        <taxon>candidate division MSBL1</taxon>
    </lineage>
</organism>
<sequence length="132" mass="14590">MGSLKVRPEGVYKTDKGFMVALMSEDGGKVLPIFISGSQAQSIQLGLSKKESSKPLTHDIFVQIMEEQDLTVESVTVDDLLENTFTAELRLEGEGRISPYDVRPSDAIALAVRTDADIYVSVPFHKRSEDEE</sequence>
<feature type="domain" description="BFN" evidence="1">
    <location>
        <begin position="1"/>
        <end position="132"/>
    </location>
</feature>
<dbReference type="Pfam" id="PF02577">
    <property type="entry name" value="BFN_dom"/>
    <property type="match status" value="1"/>
</dbReference>
<comment type="caution">
    <text evidence="2">The sequence shown here is derived from an EMBL/GenBank/DDBJ whole genome shotgun (WGS) entry which is preliminary data.</text>
</comment>
<dbReference type="PROSITE" id="PS51658">
    <property type="entry name" value="BFN"/>
    <property type="match status" value="1"/>
</dbReference>
<keyword evidence="3" id="KW-1185">Reference proteome</keyword>
<name>A0A133U4E7_9EURY</name>